<comment type="subcellular location">
    <subcellularLocation>
        <location evidence="1">Cell membrane</location>
        <topology evidence="1">Multi-pass membrane protein</topology>
    </subcellularLocation>
</comment>
<keyword evidence="6 8" id="KW-1133">Transmembrane helix</keyword>
<evidence type="ECO:0000256" key="3">
    <source>
        <dbReference type="ARBA" id="ARBA00022448"/>
    </source>
</evidence>
<keyword evidence="3" id="KW-0813">Transport</keyword>
<evidence type="ECO:0000256" key="2">
    <source>
        <dbReference type="ARBA" id="ARBA00010735"/>
    </source>
</evidence>
<accession>A0AAW9HYS8</accession>
<evidence type="ECO:0000313" key="9">
    <source>
        <dbReference type="EMBL" id="MDY5155430.1"/>
    </source>
</evidence>
<dbReference type="PANTHER" id="PTHR34979">
    <property type="entry name" value="INNER MEMBRANE PROTEIN YGAZ"/>
    <property type="match status" value="1"/>
</dbReference>
<dbReference type="RefSeq" id="WP_320756665.1">
    <property type="nucleotide sequence ID" value="NZ_JAWNGC010000008.1"/>
</dbReference>
<feature type="transmembrane region" description="Helical" evidence="8">
    <location>
        <begin position="179"/>
        <end position="196"/>
    </location>
</feature>
<dbReference type="GO" id="GO:1903785">
    <property type="term" value="P:L-valine transmembrane transport"/>
    <property type="evidence" value="ECO:0007669"/>
    <property type="project" value="TreeGrafter"/>
</dbReference>
<dbReference type="Proteomes" id="UP001281731">
    <property type="component" value="Unassembled WGS sequence"/>
</dbReference>
<evidence type="ECO:0000256" key="7">
    <source>
        <dbReference type="ARBA" id="ARBA00023136"/>
    </source>
</evidence>
<dbReference type="PANTHER" id="PTHR34979:SF1">
    <property type="entry name" value="INNER MEMBRANE PROTEIN YGAZ"/>
    <property type="match status" value="1"/>
</dbReference>
<feature type="transmembrane region" description="Helical" evidence="8">
    <location>
        <begin position="124"/>
        <end position="149"/>
    </location>
</feature>
<evidence type="ECO:0000256" key="5">
    <source>
        <dbReference type="ARBA" id="ARBA00022692"/>
    </source>
</evidence>
<evidence type="ECO:0000256" key="4">
    <source>
        <dbReference type="ARBA" id="ARBA00022475"/>
    </source>
</evidence>
<dbReference type="Pfam" id="PF03591">
    <property type="entry name" value="AzlC"/>
    <property type="match status" value="1"/>
</dbReference>
<dbReference type="EMBL" id="JAWNGC010000008">
    <property type="protein sequence ID" value="MDY5155430.1"/>
    <property type="molecule type" value="Genomic_DNA"/>
</dbReference>
<organism evidence="9 10">
    <name type="scientific">Actinotignum urinale</name>
    <dbReference type="NCBI Taxonomy" id="190146"/>
    <lineage>
        <taxon>Bacteria</taxon>
        <taxon>Bacillati</taxon>
        <taxon>Actinomycetota</taxon>
        <taxon>Actinomycetes</taxon>
        <taxon>Actinomycetales</taxon>
        <taxon>Actinomycetaceae</taxon>
        <taxon>Actinotignum</taxon>
    </lineage>
</organism>
<evidence type="ECO:0000313" key="10">
    <source>
        <dbReference type="Proteomes" id="UP001281731"/>
    </source>
</evidence>
<comment type="similarity">
    <text evidence="2">Belongs to the AzlC family.</text>
</comment>
<protein>
    <submittedName>
        <fullName evidence="9">AzlC family ABC transporter permease</fullName>
    </submittedName>
</protein>
<evidence type="ECO:0000256" key="8">
    <source>
        <dbReference type="SAM" id="Phobius"/>
    </source>
</evidence>
<feature type="transmembrane region" description="Helical" evidence="8">
    <location>
        <begin position="12"/>
        <end position="30"/>
    </location>
</feature>
<keyword evidence="7 8" id="KW-0472">Membrane</keyword>
<comment type="caution">
    <text evidence="9">The sequence shown here is derived from an EMBL/GenBank/DDBJ whole genome shotgun (WGS) entry which is preliminary data.</text>
</comment>
<sequence>MKSFRSAFEDTSPIIVGYLPLAVTFGLFAVSQGFHWWWAVLTAMCVYSGALEFILVALYTGGASLATVATASFFVSFRHIFYGLSVPISPVKPLARLYVIHALTDETYALLSSPAAKTFTGARIFWCQLLCHSTWVAGVAVGALAGTYISGDLTWLAFTLTALFVCMSIDALKASSQPWILGAIALACSLIFLWLAPEYTMIGSLLTYACISLIVGKTE</sequence>
<dbReference type="GO" id="GO:0005886">
    <property type="term" value="C:plasma membrane"/>
    <property type="evidence" value="ECO:0007669"/>
    <property type="project" value="UniProtKB-SubCell"/>
</dbReference>
<proteinExistence type="inferred from homology"/>
<keyword evidence="4" id="KW-1003">Cell membrane</keyword>
<dbReference type="AlphaFoldDB" id="A0AAW9HYS8"/>
<name>A0AAW9HYS8_9ACTO</name>
<evidence type="ECO:0000256" key="6">
    <source>
        <dbReference type="ARBA" id="ARBA00022989"/>
    </source>
</evidence>
<evidence type="ECO:0000256" key="1">
    <source>
        <dbReference type="ARBA" id="ARBA00004651"/>
    </source>
</evidence>
<dbReference type="InterPro" id="IPR011606">
    <property type="entry name" value="Brnchd-chn_aa_trnsp_permease"/>
</dbReference>
<reference evidence="9" key="1">
    <citation type="submission" date="2023-10" db="EMBL/GenBank/DDBJ databases">
        <title>Whole Genome based description of the genera Actinobaculum and Actinotignum reveals a complex phylogenetic relationship within the species included in the genus Actinotignum.</title>
        <authorList>
            <person name="Jensen C.S."/>
            <person name="Dargis R."/>
            <person name="Kemp M."/>
            <person name="Christensen J.J."/>
        </authorList>
    </citation>
    <scope>NUCLEOTIDE SEQUENCE</scope>
    <source>
        <strain evidence="9">SLA_B511</strain>
    </source>
</reference>
<feature type="transmembrane region" description="Helical" evidence="8">
    <location>
        <begin position="155"/>
        <end position="172"/>
    </location>
</feature>
<keyword evidence="5 8" id="KW-0812">Transmembrane</keyword>
<gene>
    <name evidence="9" type="ORF">R6G80_06815</name>
</gene>